<feature type="transmembrane region" description="Helical" evidence="1">
    <location>
        <begin position="44"/>
        <end position="67"/>
    </location>
</feature>
<evidence type="ECO:0000256" key="1">
    <source>
        <dbReference type="SAM" id="Phobius"/>
    </source>
</evidence>
<keyword evidence="1" id="KW-0472">Membrane</keyword>
<comment type="caution">
    <text evidence="2">The sequence shown here is derived from an EMBL/GenBank/DDBJ whole genome shotgun (WGS) entry which is preliminary data.</text>
</comment>
<organism evidence="2 3">
    <name type="scientific">Bradyrhizobium retamae</name>
    <dbReference type="NCBI Taxonomy" id="1300035"/>
    <lineage>
        <taxon>Bacteria</taxon>
        <taxon>Pseudomonadati</taxon>
        <taxon>Pseudomonadota</taxon>
        <taxon>Alphaproteobacteria</taxon>
        <taxon>Hyphomicrobiales</taxon>
        <taxon>Nitrobacteraceae</taxon>
        <taxon>Bradyrhizobium</taxon>
    </lineage>
</organism>
<name>A0A0R3M8Y2_9BRAD</name>
<keyword evidence="1" id="KW-1133">Transmembrane helix</keyword>
<sequence>MAQPIGEWTNRCRESAADDRRLETRFALFMLFLRSFALSVRSKIAIGVLSVLGMPFALPILLWAILWSVNFIDLFMQEKCSFGSISDVEYQTIVSRAGAQRWTVWPGLSNGVFLPSEGSDIGDQLVSHIGELAGSDPSSNRQLASAHAILRTIGAEYVQTQEVPDMHRRGVSSRVRFTYYLPRVRFAPVCYLCLVRWYTTIDVLFSHELATDRYEFAGLNVLHAGLKYDPGNKERVRNVPSGSCPALRR</sequence>
<proteinExistence type="predicted"/>
<keyword evidence="1" id="KW-0812">Transmembrane</keyword>
<evidence type="ECO:0000313" key="2">
    <source>
        <dbReference type="EMBL" id="KRR16337.1"/>
    </source>
</evidence>
<protein>
    <submittedName>
        <fullName evidence="2">Uncharacterized protein</fullName>
    </submittedName>
</protein>
<accession>A0A0R3M8Y2</accession>
<dbReference type="Proteomes" id="UP000052023">
    <property type="component" value="Unassembled WGS sequence"/>
</dbReference>
<keyword evidence="3" id="KW-1185">Reference proteome</keyword>
<evidence type="ECO:0000313" key="3">
    <source>
        <dbReference type="Proteomes" id="UP000052023"/>
    </source>
</evidence>
<reference evidence="2 3" key="1">
    <citation type="submission" date="2014-03" db="EMBL/GenBank/DDBJ databases">
        <title>Bradyrhizobium valentinum sp. nov., isolated from effective nodules of Lupinus mariae-josephae, a lupine endemic of basic-lime soils in Eastern Spain.</title>
        <authorList>
            <person name="Duran D."/>
            <person name="Rey L."/>
            <person name="Navarro A."/>
            <person name="Busquets A."/>
            <person name="Imperial J."/>
            <person name="Ruiz-Argueso T."/>
        </authorList>
    </citation>
    <scope>NUCLEOTIDE SEQUENCE [LARGE SCALE GENOMIC DNA]</scope>
    <source>
        <strain evidence="2 3">Ro19</strain>
    </source>
</reference>
<dbReference type="EMBL" id="LLYA01000219">
    <property type="protein sequence ID" value="KRR16337.1"/>
    <property type="molecule type" value="Genomic_DNA"/>
</dbReference>
<gene>
    <name evidence="2" type="ORF">CQ13_36930</name>
</gene>
<dbReference type="AlphaFoldDB" id="A0A0R3M8Y2"/>